<dbReference type="SUPFAM" id="SSF90123">
    <property type="entry name" value="ABC transporter transmembrane region"/>
    <property type="match status" value="1"/>
</dbReference>
<evidence type="ECO:0000313" key="13">
    <source>
        <dbReference type="Proteomes" id="UP000095651"/>
    </source>
</evidence>
<dbReference type="SUPFAM" id="SSF52540">
    <property type="entry name" value="P-loop containing nucleoside triphosphate hydrolases"/>
    <property type="match status" value="1"/>
</dbReference>
<dbReference type="InterPro" id="IPR017871">
    <property type="entry name" value="ABC_transporter-like_CS"/>
</dbReference>
<comment type="subcellular location">
    <subcellularLocation>
        <location evidence="1">Cell membrane</location>
        <topology evidence="1">Multi-pass membrane protein</topology>
    </subcellularLocation>
</comment>
<dbReference type="InterPro" id="IPR039421">
    <property type="entry name" value="Type_1_exporter"/>
</dbReference>
<name>A0A174FW83_9FIRM</name>
<feature type="domain" description="ABC transmembrane type-1" evidence="11">
    <location>
        <begin position="32"/>
        <end position="321"/>
    </location>
</feature>
<evidence type="ECO:0000259" key="11">
    <source>
        <dbReference type="PROSITE" id="PS50929"/>
    </source>
</evidence>
<organism evidence="12 13">
    <name type="scientific">Hungatella hathewayi</name>
    <dbReference type="NCBI Taxonomy" id="154046"/>
    <lineage>
        <taxon>Bacteria</taxon>
        <taxon>Bacillati</taxon>
        <taxon>Bacillota</taxon>
        <taxon>Clostridia</taxon>
        <taxon>Lachnospirales</taxon>
        <taxon>Lachnospiraceae</taxon>
        <taxon>Hungatella</taxon>
    </lineage>
</organism>
<dbReference type="RefSeq" id="WP_055656539.1">
    <property type="nucleotide sequence ID" value="NZ_CABIXC010000007.1"/>
</dbReference>
<sequence>MKSSTHNQKADSGAIFRRLLRFMGPYRKGLTISVICIILSSLFNSFGPFVLGRATDALAGLVTGGEPVYSEIRRFITILILLASIYILYAFFKYISTVILVRVSQKTIRDLRNDIDRKFQKLPLNYFDTNTYGDVLSRITNDVDTISNSLQQSLEQIVTAVTSVIFILAMMLYISPMLTLIGIVTVPLALVFSMKIAGASQKYFKTQQETLGEMNGYVEEMYTGHTIVSAYGTEEETIDEFSETNRTLYDSGWKSQFMSSTMMPVTQGMANLGYVFVVIVGGSFVIDNRMTIGMIQSFIQYLRQFSQPINQTVQIANILQSTAAAAARVFEFIDEREESPDPEHPVVPDPVDGSVGFIHVKFGYLPYHTLMHDVSLEVKPGSKVAIVGPTGAGKTTLINLLLRFYDVNDGEIRVSGINIREMTRKDLRAVFGLVLQDTWLFTGSIMENIRYGRLGAGDEEVMEAARAARADSFIHTLPGGYHFRLQEGATNLAQGERQLLTIARAILSDSPIMILDEATSSVDTRTEVLIQEAMAVLMRGRTSFVIAHRLSTIKDADMILYMEGGDIREVGNHRELMARDGLYAKLYNSQFAKENG</sequence>
<dbReference type="CDD" id="cd18547">
    <property type="entry name" value="ABC_6TM_Tm288_like"/>
    <property type="match status" value="1"/>
</dbReference>
<evidence type="ECO:0000256" key="3">
    <source>
        <dbReference type="ARBA" id="ARBA00022475"/>
    </source>
</evidence>
<dbReference type="PANTHER" id="PTHR43394">
    <property type="entry name" value="ATP-DEPENDENT PERMEASE MDL1, MITOCHONDRIAL"/>
    <property type="match status" value="1"/>
</dbReference>
<evidence type="ECO:0000256" key="6">
    <source>
        <dbReference type="ARBA" id="ARBA00022840"/>
    </source>
</evidence>
<dbReference type="Gene3D" id="1.20.1560.10">
    <property type="entry name" value="ABC transporter type 1, transmembrane domain"/>
    <property type="match status" value="1"/>
</dbReference>
<dbReference type="GO" id="GO:0005524">
    <property type="term" value="F:ATP binding"/>
    <property type="evidence" value="ECO:0007669"/>
    <property type="project" value="UniProtKB-KW"/>
</dbReference>
<dbReference type="GO" id="GO:0015421">
    <property type="term" value="F:ABC-type oligopeptide transporter activity"/>
    <property type="evidence" value="ECO:0007669"/>
    <property type="project" value="TreeGrafter"/>
</dbReference>
<feature type="transmembrane region" description="Helical" evidence="9">
    <location>
        <begin position="30"/>
        <end position="52"/>
    </location>
</feature>
<evidence type="ECO:0000256" key="2">
    <source>
        <dbReference type="ARBA" id="ARBA00022448"/>
    </source>
</evidence>
<dbReference type="PROSITE" id="PS00211">
    <property type="entry name" value="ABC_TRANSPORTER_1"/>
    <property type="match status" value="1"/>
</dbReference>
<feature type="domain" description="ABC transporter" evidence="10">
    <location>
        <begin position="355"/>
        <end position="589"/>
    </location>
</feature>
<keyword evidence="3" id="KW-1003">Cell membrane</keyword>
<dbReference type="Proteomes" id="UP000095651">
    <property type="component" value="Unassembled WGS sequence"/>
</dbReference>
<evidence type="ECO:0000256" key="7">
    <source>
        <dbReference type="ARBA" id="ARBA00022989"/>
    </source>
</evidence>
<feature type="transmembrane region" description="Helical" evidence="9">
    <location>
        <begin position="268"/>
        <end position="286"/>
    </location>
</feature>
<evidence type="ECO:0000256" key="8">
    <source>
        <dbReference type="ARBA" id="ARBA00023136"/>
    </source>
</evidence>
<dbReference type="EC" id="3.6.3.-" evidence="12"/>
<evidence type="ECO:0000256" key="5">
    <source>
        <dbReference type="ARBA" id="ARBA00022741"/>
    </source>
</evidence>
<accession>A0A174FW83</accession>
<dbReference type="InterPro" id="IPR011527">
    <property type="entry name" value="ABC1_TM_dom"/>
</dbReference>
<dbReference type="EMBL" id="CYZE01000007">
    <property type="protein sequence ID" value="CUO53086.1"/>
    <property type="molecule type" value="Genomic_DNA"/>
</dbReference>
<evidence type="ECO:0000256" key="1">
    <source>
        <dbReference type="ARBA" id="ARBA00004651"/>
    </source>
</evidence>
<dbReference type="Pfam" id="PF00005">
    <property type="entry name" value="ABC_tran"/>
    <property type="match status" value="1"/>
</dbReference>
<dbReference type="Gene3D" id="3.40.50.300">
    <property type="entry name" value="P-loop containing nucleotide triphosphate hydrolases"/>
    <property type="match status" value="1"/>
</dbReference>
<dbReference type="AlphaFoldDB" id="A0A174FW83"/>
<dbReference type="InterPro" id="IPR036640">
    <property type="entry name" value="ABC1_TM_sf"/>
</dbReference>
<reference evidence="12 13" key="1">
    <citation type="submission" date="2015-09" db="EMBL/GenBank/DDBJ databases">
        <authorList>
            <consortium name="Pathogen Informatics"/>
        </authorList>
    </citation>
    <scope>NUCLEOTIDE SEQUENCE [LARGE SCALE GENOMIC DNA]</scope>
    <source>
        <strain evidence="12 13">2789STDY5608850</strain>
    </source>
</reference>
<gene>
    <name evidence="12" type="ORF">ERS852407_03123</name>
</gene>
<dbReference type="FunFam" id="3.40.50.300:FF:000287">
    <property type="entry name" value="Multidrug ABC transporter ATP-binding protein"/>
    <property type="match status" value="1"/>
</dbReference>
<keyword evidence="7 9" id="KW-1133">Transmembrane helix</keyword>
<dbReference type="InterPro" id="IPR003593">
    <property type="entry name" value="AAA+_ATPase"/>
</dbReference>
<evidence type="ECO:0000256" key="4">
    <source>
        <dbReference type="ARBA" id="ARBA00022692"/>
    </source>
</evidence>
<dbReference type="SMART" id="SM00382">
    <property type="entry name" value="AAA"/>
    <property type="match status" value="1"/>
</dbReference>
<feature type="transmembrane region" description="Helical" evidence="9">
    <location>
        <begin position="72"/>
        <end position="92"/>
    </location>
</feature>
<dbReference type="PROSITE" id="PS50893">
    <property type="entry name" value="ABC_TRANSPORTER_2"/>
    <property type="match status" value="1"/>
</dbReference>
<keyword evidence="8 9" id="KW-0472">Membrane</keyword>
<dbReference type="GO" id="GO:0016887">
    <property type="term" value="F:ATP hydrolysis activity"/>
    <property type="evidence" value="ECO:0007669"/>
    <property type="project" value="InterPro"/>
</dbReference>
<proteinExistence type="predicted"/>
<protein>
    <submittedName>
        <fullName evidence="12">ABC transporter-like protein</fullName>
        <ecNumber evidence="12">3.6.3.-</ecNumber>
    </submittedName>
</protein>
<dbReference type="FunFam" id="1.20.1560.10:FF:000011">
    <property type="entry name" value="Multidrug ABC transporter ATP-binding protein"/>
    <property type="match status" value="1"/>
</dbReference>
<keyword evidence="6" id="KW-0067">ATP-binding</keyword>
<evidence type="ECO:0000259" key="10">
    <source>
        <dbReference type="PROSITE" id="PS50893"/>
    </source>
</evidence>
<dbReference type="GO" id="GO:0005886">
    <property type="term" value="C:plasma membrane"/>
    <property type="evidence" value="ECO:0007669"/>
    <property type="project" value="UniProtKB-SubCell"/>
</dbReference>
<dbReference type="Pfam" id="PF00664">
    <property type="entry name" value="ABC_membrane"/>
    <property type="match status" value="1"/>
</dbReference>
<dbReference type="InterPro" id="IPR003439">
    <property type="entry name" value="ABC_transporter-like_ATP-bd"/>
</dbReference>
<evidence type="ECO:0000256" key="9">
    <source>
        <dbReference type="SAM" id="Phobius"/>
    </source>
</evidence>
<keyword evidence="2" id="KW-0813">Transport</keyword>
<keyword evidence="12" id="KW-0378">Hydrolase</keyword>
<evidence type="ECO:0000313" key="12">
    <source>
        <dbReference type="EMBL" id="CUO53086.1"/>
    </source>
</evidence>
<keyword evidence="5" id="KW-0547">Nucleotide-binding</keyword>
<dbReference type="PANTHER" id="PTHR43394:SF1">
    <property type="entry name" value="ATP-BINDING CASSETTE SUB-FAMILY B MEMBER 10, MITOCHONDRIAL"/>
    <property type="match status" value="1"/>
</dbReference>
<dbReference type="PROSITE" id="PS50929">
    <property type="entry name" value="ABC_TM1F"/>
    <property type="match status" value="1"/>
</dbReference>
<dbReference type="CDD" id="cd03254">
    <property type="entry name" value="ABCC_Glucan_exporter_like"/>
    <property type="match status" value="1"/>
</dbReference>
<keyword evidence="4 9" id="KW-0812">Transmembrane</keyword>
<dbReference type="InterPro" id="IPR027417">
    <property type="entry name" value="P-loop_NTPase"/>
</dbReference>